<evidence type="ECO:0000313" key="1">
    <source>
        <dbReference type="EMBL" id="CAG7830696.1"/>
    </source>
</evidence>
<comment type="caution">
    <text evidence="1">The sequence shown here is derived from an EMBL/GenBank/DDBJ whole genome shotgun (WGS) entry which is preliminary data.</text>
</comment>
<dbReference type="AlphaFoldDB" id="A0A8J2LFC7"/>
<organism evidence="1 2">
    <name type="scientific">Allacma fusca</name>
    <dbReference type="NCBI Taxonomy" id="39272"/>
    <lineage>
        <taxon>Eukaryota</taxon>
        <taxon>Metazoa</taxon>
        <taxon>Ecdysozoa</taxon>
        <taxon>Arthropoda</taxon>
        <taxon>Hexapoda</taxon>
        <taxon>Collembola</taxon>
        <taxon>Symphypleona</taxon>
        <taxon>Sminthuridae</taxon>
        <taxon>Allacma</taxon>
    </lineage>
</organism>
<dbReference type="OrthoDB" id="1935146at2759"/>
<gene>
    <name evidence="1" type="ORF">AFUS01_LOCUS40483</name>
</gene>
<dbReference type="Proteomes" id="UP000708208">
    <property type="component" value="Unassembled WGS sequence"/>
</dbReference>
<keyword evidence="2" id="KW-1185">Reference proteome</keyword>
<accession>A0A8J2LFC7</accession>
<feature type="non-terminal residue" evidence="1">
    <location>
        <position position="71"/>
    </location>
</feature>
<sequence>MSGEITKAKPNALTEKETFVLSLLGSKKVNYTLSKNVSSVEFNSKECRMYSCGDTFTDRGTVSGTSFGVTD</sequence>
<proteinExistence type="predicted"/>
<evidence type="ECO:0000313" key="2">
    <source>
        <dbReference type="Proteomes" id="UP000708208"/>
    </source>
</evidence>
<reference evidence="1" key="1">
    <citation type="submission" date="2021-06" db="EMBL/GenBank/DDBJ databases">
        <authorList>
            <person name="Hodson N. C."/>
            <person name="Mongue J. A."/>
            <person name="Jaron S. K."/>
        </authorList>
    </citation>
    <scope>NUCLEOTIDE SEQUENCE</scope>
</reference>
<dbReference type="EMBL" id="CAJVCH010557169">
    <property type="protein sequence ID" value="CAG7830696.1"/>
    <property type="molecule type" value="Genomic_DNA"/>
</dbReference>
<protein>
    <submittedName>
        <fullName evidence="1">Uncharacterized protein</fullName>
    </submittedName>
</protein>
<name>A0A8J2LFC7_9HEXA</name>